<evidence type="ECO:0000313" key="10">
    <source>
        <dbReference type="Proteomes" id="UP000077342"/>
    </source>
</evidence>
<sequence length="541" mass="57996">MRPTLTGFDPVSVRRVVGVWVVFGLALAGWAVGGYVGAGIALAVGISVVFVRWWGQPAWSWAVLGLRGRRPISWDAPITVANNRSGGGVRVEDGTAVVAVQLLGRAHRATTVTGSVTVETDNIIDIVELLPLLQHPLGLQLDSISVVTFGSRTGTVGDYPRVYDSEIGTPPYAGRRETWLIMRLPIIDNAQALRWRTSVGAAAISFAQRIAGSLRCQGLRAKVATATDLVELDRRLGSDAVAGSAQRWKAIRGELGWMTTYAYPAEAISSRVLTQAWTLRADEVIQNVTVYPDATCTATVTVRTPTPAPTPPSVILHRLNGEQAAAAAANMCGPRPYLRGLRRSALPAQLVSEIGPSGVLVGKLPNGDRLMIPVTDAGELSRVFVAADDTIAKRIVIRTAGAGERVCVHTRDHERWASVRMPEVSIVGTSRPAPRTTVSVVEYVGRRKRYGDSISEGGGNDIGDVAIAPTPRPASVITIAPAGTALPEGHRHGFEVTIEQVDRAMVKVTAAGQHWLVEMEMFRAENRYVSLEPVTMSIATQ</sequence>
<keyword evidence="3" id="KW-1003">Cell membrane</keyword>
<comment type="caution">
    <text evidence="9">The sequence shown here is derived from an EMBL/GenBank/DDBJ whole genome shotgun (WGS) entry which is preliminary data.</text>
</comment>
<evidence type="ECO:0000256" key="2">
    <source>
        <dbReference type="ARBA" id="ARBA00007759"/>
    </source>
</evidence>
<comment type="similarity">
    <text evidence="2">Belongs to the EccE family.</text>
</comment>
<evidence type="ECO:0000256" key="7">
    <source>
        <dbReference type="SAM" id="Phobius"/>
    </source>
</evidence>
<gene>
    <name evidence="9" type="ORF">A4G28_13480</name>
</gene>
<dbReference type="AlphaFoldDB" id="A0A163V286"/>
<evidence type="ECO:0000256" key="1">
    <source>
        <dbReference type="ARBA" id="ARBA00004236"/>
    </source>
</evidence>
<evidence type="ECO:0000313" key="9">
    <source>
        <dbReference type="EMBL" id="KZS56904.1"/>
    </source>
</evidence>
<keyword evidence="10" id="KW-1185">Reference proteome</keyword>
<dbReference type="InterPro" id="IPR021368">
    <property type="entry name" value="T7SS_EccE"/>
</dbReference>
<protein>
    <submittedName>
        <fullName evidence="9">Type VII secretion protein EccE</fullName>
    </submittedName>
</protein>
<reference evidence="10" key="1">
    <citation type="submission" date="2016-04" db="EMBL/GenBank/DDBJ databases">
        <authorList>
            <person name="Strapagiel D."/>
            <person name="Borowka P."/>
            <person name="Marciniak B."/>
            <person name="Bakula Z."/>
            <person name="Van Ingen J."/>
            <person name="Safianowska A."/>
            <person name="Dziadek J."/>
            <person name="Jagielski T."/>
        </authorList>
    </citation>
    <scope>NUCLEOTIDE SEQUENCE [LARGE SCALE GENOMIC DNA]</scope>
    <source>
        <strain evidence="10">1010001458</strain>
    </source>
</reference>
<evidence type="ECO:0000259" key="8">
    <source>
        <dbReference type="Pfam" id="PF11203"/>
    </source>
</evidence>
<evidence type="ECO:0000256" key="4">
    <source>
        <dbReference type="ARBA" id="ARBA00022692"/>
    </source>
</evidence>
<evidence type="ECO:0000256" key="3">
    <source>
        <dbReference type="ARBA" id="ARBA00022475"/>
    </source>
</evidence>
<evidence type="ECO:0000256" key="6">
    <source>
        <dbReference type="ARBA" id="ARBA00023136"/>
    </source>
</evidence>
<evidence type="ECO:0000256" key="5">
    <source>
        <dbReference type="ARBA" id="ARBA00022989"/>
    </source>
</evidence>
<keyword evidence="5 7" id="KW-1133">Transmembrane helix</keyword>
<dbReference type="NCBIfam" id="TIGR03923">
    <property type="entry name" value="T7SS_EccE"/>
    <property type="match status" value="1"/>
</dbReference>
<comment type="subcellular location">
    <subcellularLocation>
        <location evidence="1">Cell membrane</location>
    </subcellularLocation>
</comment>
<accession>A0A163V286</accession>
<proteinExistence type="inferred from homology"/>
<feature type="transmembrane region" description="Helical" evidence="7">
    <location>
        <begin position="20"/>
        <end position="51"/>
    </location>
</feature>
<dbReference type="Pfam" id="PF11203">
    <property type="entry name" value="EccE"/>
    <property type="match status" value="1"/>
</dbReference>
<keyword evidence="6 7" id="KW-0472">Membrane</keyword>
<dbReference type="EMBL" id="LWCI01000166">
    <property type="protein sequence ID" value="KZS56904.1"/>
    <property type="molecule type" value="Genomic_DNA"/>
</dbReference>
<organism evidence="9 10">
    <name type="scientific">Mycobacterium ostraviense</name>
    <dbReference type="NCBI Taxonomy" id="2738409"/>
    <lineage>
        <taxon>Bacteria</taxon>
        <taxon>Bacillati</taxon>
        <taxon>Actinomycetota</taxon>
        <taxon>Actinomycetes</taxon>
        <taxon>Mycobacteriales</taxon>
        <taxon>Mycobacteriaceae</taxon>
        <taxon>Mycobacterium</taxon>
    </lineage>
</organism>
<dbReference type="GO" id="GO:0005886">
    <property type="term" value="C:plasma membrane"/>
    <property type="evidence" value="ECO:0007669"/>
    <property type="project" value="UniProtKB-SubCell"/>
</dbReference>
<dbReference type="RefSeq" id="WP_075513326.1">
    <property type="nucleotide sequence ID" value="NZ_CP089224.1"/>
</dbReference>
<dbReference type="Proteomes" id="UP000077342">
    <property type="component" value="Unassembled WGS sequence"/>
</dbReference>
<keyword evidence="4 7" id="KW-0812">Transmembrane</keyword>
<feature type="domain" description="Type VII secretion system protein EccE" evidence="8">
    <location>
        <begin position="173"/>
        <end position="262"/>
    </location>
</feature>
<name>A0A163V286_9MYCO</name>
<dbReference type="InterPro" id="IPR050051">
    <property type="entry name" value="EccE_dom"/>
</dbReference>